<evidence type="ECO:0000313" key="1">
    <source>
        <dbReference type="EMBL" id="AEF04785.1"/>
    </source>
</evidence>
<dbReference type="AlphaFoldDB" id="F5ZF08"/>
<reference evidence="1 2" key="1">
    <citation type="journal article" date="2011" name="J. Bacteriol.">
        <title>Complete genome sequence of the polycyclic aromatic hydrocarbon-degrading bacterium Alteromonas sp. strain SN2.</title>
        <authorList>
            <person name="Jin H.M."/>
            <person name="Jeong H."/>
            <person name="Moon E.J."/>
            <person name="Math R.K."/>
            <person name="Lee K."/>
            <person name="Kim H.J."/>
            <person name="Jeon C.O."/>
            <person name="Oh T.K."/>
            <person name="Kim J.F."/>
        </authorList>
    </citation>
    <scope>NUCLEOTIDE SEQUENCE [LARGE SCALE GENOMIC DNA]</scope>
    <source>
        <strain evidence="2">JCM 17741 / KACC 18427 / KCTC 11700BP / SN2</strain>
    </source>
</reference>
<sequence length="256" mass="28791">MPLQNVKVITSLKTHKKDYDFSGKLKNTPEKQITADVSTEIIISGQVDYEKFADNIYCLDETDKNDEFIIVRPKGSIKVNLRSGEPARDPKDNEKQVINQGVFWGSCFRMNYDPGEDDIIFEMYMPEAQVHALAERYDLDSDAKLEVYSELASFTYEVDDSLREPYHSRDLVINDGATAFVSGVSLSSTVGPQETNEPDDSEEEFADTIIDEHESIPEQVAHQQLLQVITNLQLPLKSIITAIWALALAVIISAII</sequence>
<accession>F5ZF08</accession>
<name>F5ZF08_ALTNA</name>
<organism evidence="1 2">
    <name type="scientific">Alteromonas naphthalenivorans</name>
    <dbReference type="NCBI Taxonomy" id="715451"/>
    <lineage>
        <taxon>Bacteria</taxon>
        <taxon>Pseudomonadati</taxon>
        <taxon>Pseudomonadota</taxon>
        <taxon>Gammaproteobacteria</taxon>
        <taxon>Alteromonadales</taxon>
        <taxon>Alteromonadaceae</taxon>
        <taxon>Alteromonas/Salinimonas group</taxon>
        <taxon>Alteromonas</taxon>
    </lineage>
</organism>
<dbReference type="HOGENOM" id="CLU_1084336_0_0_6"/>
<proteinExistence type="predicted"/>
<protein>
    <submittedName>
        <fullName evidence="1">Uncharacterized protein</fullName>
    </submittedName>
</protein>
<gene>
    <name evidence="1" type="ordered locus">ambt_16390</name>
</gene>
<evidence type="ECO:0000313" key="2">
    <source>
        <dbReference type="Proteomes" id="UP000000683"/>
    </source>
</evidence>
<dbReference type="KEGG" id="alt:ambt_16390"/>
<dbReference type="EMBL" id="CP002339">
    <property type="protein sequence ID" value="AEF04785.1"/>
    <property type="molecule type" value="Genomic_DNA"/>
</dbReference>
<keyword evidence="2" id="KW-1185">Reference proteome</keyword>
<dbReference type="Proteomes" id="UP000000683">
    <property type="component" value="Chromosome"/>
</dbReference>